<evidence type="ECO:0000313" key="3">
    <source>
        <dbReference type="Proteomes" id="UP000195521"/>
    </source>
</evidence>
<dbReference type="AlphaFoldDB" id="A0A1Y1JQY0"/>
<keyword evidence="1" id="KW-0472">Membrane</keyword>
<gene>
    <name evidence="2" type="ORF">PGO_146980</name>
</gene>
<dbReference type="GeneID" id="39750646"/>
<feature type="transmembrane region" description="Helical" evidence="1">
    <location>
        <begin position="170"/>
        <end position="193"/>
    </location>
</feature>
<proteinExistence type="predicted"/>
<dbReference type="Proteomes" id="UP000195521">
    <property type="component" value="Unassembled WGS sequence"/>
</dbReference>
<keyword evidence="3" id="KW-1185">Reference proteome</keyword>
<feature type="transmembrane region" description="Helical" evidence="1">
    <location>
        <begin position="205"/>
        <end position="234"/>
    </location>
</feature>
<protein>
    <recommendedName>
        <fullName evidence="4">Variable surface protein</fullName>
    </recommendedName>
</protein>
<organism evidence="2 3">
    <name type="scientific">Plasmodium gonderi</name>
    <dbReference type="NCBI Taxonomy" id="77519"/>
    <lineage>
        <taxon>Eukaryota</taxon>
        <taxon>Sar</taxon>
        <taxon>Alveolata</taxon>
        <taxon>Apicomplexa</taxon>
        <taxon>Aconoidasida</taxon>
        <taxon>Haemosporida</taxon>
        <taxon>Plasmodiidae</taxon>
        <taxon>Plasmodium</taxon>
        <taxon>Plasmodium (Plasmodium)</taxon>
    </lineage>
</organism>
<keyword evidence="1" id="KW-1133">Transmembrane helix</keyword>
<accession>A0A1Y1JQY0</accession>
<reference evidence="3" key="1">
    <citation type="submission" date="2017-04" db="EMBL/GenBank/DDBJ databases">
        <title>Plasmodium gonderi genome.</title>
        <authorList>
            <person name="Arisue N."/>
            <person name="Honma H."/>
            <person name="Kawai S."/>
            <person name="Tougan T."/>
            <person name="Tanabe K."/>
            <person name="Horii T."/>
        </authorList>
    </citation>
    <scope>NUCLEOTIDE SEQUENCE [LARGE SCALE GENOMIC DNA]</scope>
    <source>
        <strain evidence="3">ATCC 30045</strain>
    </source>
</reference>
<sequence>MIISIIYIMKMKNSLIGKYLYNRHYDNNELCIKNERLLAHKRMGNKYTQEKFNYGLEYSPHNTTLGYNAHVMSKFPKEKTFNNKNLISKTPVRKSTEGRDLLFEEMALYHPDKLYKSEKNDETFSNTSEKSGHTMRGLHIFLSLIIFTLGSTVPYMLYRVLIAQSTTGTSTSMIIVICVVTVVILCLVLLPLVTPAYVKILEFCFIYVWFSVCSTTNITNVTIHICFIVITYLLHSYVLDSINII</sequence>
<feature type="transmembrane region" description="Helical" evidence="1">
    <location>
        <begin position="138"/>
        <end position="158"/>
    </location>
</feature>
<evidence type="ECO:0008006" key="4">
    <source>
        <dbReference type="Google" id="ProtNLM"/>
    </source>
</evidence>
<name>A0A1Y1JQY0_PLAGO</name>
<evidence type="ECO:0000313" key="2">
    <source>
        <dbReference type="EMBL" id="GAW83898.1"/>
    </source>
</evidence>
<evidence type="ECO:0000256" key="1">
    <source>
        <dbReference type="SAM" id="Phobius"/>
    </source>
</evidence>
<comment type="caution">
    <text evidence="2">The sequence shown here is derived from an EMBL/GenBank/DDBJ whole genome shotgun (WGS) entry which is preliminary data.</text>
</comment>
<dbReference type="EMBL" id="BDQF01000015">
    <property type="protein sequence ID" value="GAW83898.1"/>
    <property type="molecule type" value="Genomic_DNA"/>
</dbReference>
<keyword evidence="1" id="KW-0812">Transmembrane</keyword>
<dbReference type="RefSeq" id="XP_028546487.1">
    <property type="nucleotide sequence ID" value="XM_028690686.1"/>
</dbReference>